<keyword evidence="4" id="KW-0472">Membrane</keyword>
<dbReference type="HOGENOM" id="CLU_000445_107_12_9"/>
<dbReference type="Gene3D" id="3.30.450.20">
    <property type="entry name" value="PAS domain"/>
    <property type="match status" value="1"/>
</dbReference>
<comment type="caution">
    <text evidence="6">The sequence shown here is derived from an EMBL/GenBank/DDBJ whole genome shotgun (WGS) entry which is preliminary data.</text>
</comment>
<reference evidence="6 7" key="1">
    <citation type="journal article" date="2014" name="Genome Announc.">
        <title>Draft genome sequences of the altered schaedler flora, a defined bacterial community from gnotobiotic mice.</title>
        <authorList>
            <person name="Wannemuehler M.J."/>
            <person name="Overstreet A.M."/>
            <person name="Ward D.V."/>
            <person name="Phillips G.J."/>
        </authorList>
    </citation>
    <scope>NUCLEOTIDE SEQUENCE [LARGE SCALE GENOMIC DNA]</scope>
    <source>
        <strain evidence="6 7">ASF492</strain>
    </source>
</reference>
<evidence type="ECO:0000256" key="2">
    <source>
        <dbReference type="ARBA" id="ARBA00029447"/>
    </source>
</evidence>
<dbReference type="STRING" id="1235802.C823_04198"/>
<keyword evidence="3" id="KW-0807">Transducer</keyword>
<evidence type="ECO:0000256" key="1">
    <source>
        <dbReference type="ARBA" id="ARBA00022500"/>
    </source>
</evidence>
<dbReference type="Pfam" id="PF00015">
    <property type="entry name" value="MCPsignal"/>
    <property type="match status" value="1"/>
</dbReference>
<dbReference type="SUPFAM" id="SSF103190">
    <property type="entry name" value="Sensory domain-like"/>
    <property type="match status" value="1"/>
</dbReference>
<evidence type="ECO:0000256" key="4">
    <source>
        <dbReference type="SAM" id="Phobius"/>
    </source>
</evidence>
<gene>
    <name evidence="6" type="ORF">C823_04198</name>
</gene>
<dbReference type="eggNOG" id="COG0840">
    <property type="taxonomic scope" value="Bacteria"/>
</dbReference>
<proteinExistence type="inferred from homology"/>
<dbReference type="Gene3D" id="1.10.287.950">
    <property type="entry name" value="Methyl-accepting chemotaxis protein"/>
    <property type="match status" value="1"/>
</dbReference>
<dbReference type="AlphaFoldDB" id="N2A7Q1"/>
<dbReference type="CDD" id="cd18773">
    <property type="entry name" value="PDC1_HK_sensor"/>
    <property type="match status" value="1"/>
</dbReference>
<evidence type="ECO:0000259" key="5">
    <source>
        <dbReference type="PROSITE" id="PS50111"/>
    </source>
</evidence>
<protein>
    <recommendedName>
        <fullName evidence="5">Methyl-accepting transducer domain-containing protein</fullName>
    </recommendedName>
</protein>
<dbReference type="InterPro" id="IPR029151">
    <property type="entry name" value="Sensor-like_sf"/>
</dbReference>
<dbReference type="PANTHER" id="PTHR43531">
    <property type="entry name" value="PROTEIN ICFG"/>
    <property type="match status" value="1"/>
</dbReference>
<dbReference type="Proteomes" id="UP000012589">
    <property type="component" value="Unassembled WGS sequence"/>
</dbReference>
<organism evidence="6 7">
    <name type="scientific">Eubacterium plexicaudatum ASF492</name>
    <dbReference type="NCBI Taxonomy" id="1235802"/>
    <lineage>
        <taxon>Bacteria</taxon>
        <taxon>Bacillati</taxon>
        <taxon>Bacillota</taxon>
        <taxon>Clostridia</taxon>
        <taxon>Eubacteriales</taxon>
        <taxon>Eubacteriaceae</taxon>
        <taxon>Eubacterium</taxon>
    </lineage>
</organism>
<keyword evidence="7" id="KW-1185">Reference proteome</keyword>
<evidence type="ECO:0000313" key="6">
    <source>
        <dbReference type="EMBL" id="EMZ22110.1"/>
    </source>
</evidence>
<keyword evidence="4" id="KW-1133">Transmembrane helix</keyword>
<dbReference type="SUPFAM" id="SSF58104">
    <property type="entry name" value="Methyl-accepting chemotaxis protein (MCP) signaling domain"/>
    <property type="match status" value="1"/>
</dbReference>
<dbReference type="InterPro" id="IPR004089">
    <property type="entry name" value="MCPsignal_dom"/>
</dbReference>
<feature type="domain" description="Methyl-accepting transducer" evidence="5">
    <location>
        <begin position="368"/>
        <end position="597"/>
    </location>
</feature>
<dbReference type="PATRIC" id="fig|1235802.3.peg.4462"/>
<dbReference type="EMBL" id="AQFT01000124">
    <property type="protein sequence ID" value="EMZ22110.1"/>
    <property type="molecule type" value="Genomic_DNA"/>
</dbReference>
<comment type="similarity">
    <text evidence="2">Belongs to the methyl-accepting chemotaxis (MCP) protein family.</text>
</comment>
<dbReference type="GO" id="GO:0007165">
    <property type="term" value="P:signal transduction"/>
    <property type="evidence" value="ECO:0007669"/>
    <property type="project" value="UniProtKB-KW"/>
</dbReference>
<dbReference type="GO" id="GO:0006935">
    <property type="term" value="P:chemotaxis"/>
    <property type="evidence" value="ECO:0007669"/>
    <property type="project" value="UniProtKB-KW"/>
</dbReference>
<sequence length="612" mass="66643">MESAEEYLKAFALSGEVRQLLADPDNADLLQKAQQYTIDFSNVKGIFEGLYIADTNTYVLTHTSSGAVGITTREGESLETFQNTILASQELTNLGIMQSPGTGNMVISMYYPIYEGKTCLGFVGAGVYADRLMDALLDLELKNLPESKYVFMNAQTGVYIYHEDESLLNTQAEEKGHVEIIKHVQDAGNTDTTLYTYENEKGKNQLVVYKYLDNRDWIFMLQADASKVYGSVSMVRILMGAACAGVAAIIILVTLLILSKTGKELMVVEHAISGLSEFDLDADKGLESFYGRKDEVGMIAYATHKVCKHLKAAIEDMERILSEIADGNLTVDVTKNESYYIGGLKMLTGSLQAIRSKLMKVIKEISFVSHQVNAEAGQVLSRADSMSQGAEEQALSVQALGDAISNIEQQADSTAKFASLAKEENVRTHQRIETCSSDMLNLMSAMQTIDEKSKEIIKVIKTIEDIASQTNILSLNAAVEAAWAGEAGKGFAVVADEVRMLAGQSAEAARNTAFLIRETVTAVETGSHISDLTNQALQEVVASAEHVSDAVSSIFEAADDQPGAVERISQELERISDVVRSNGDVVKDSAAVSEKMSEQAAMLKEQVSKFHV</sequence>
<dbReference type="GO" id="GO:0016020">
    <property type="term" value="C:membrane"/>
    <property type="evidence" value="ECO:0007669"/>
    <property type="project" value="InterPro"/>
</dbReference>
<dbReference type="SMART" id="SM00283">
    <property type="entry name" value="MA"/>
    <property type="match status" value="1"/>
</dbReference>
<keyword evidence="1" id="KW-0145">Chemotaxis</keyword>
<dbReference type="InterPro" id="IPR051310">
    <property type="entry name" value="MCP_chemotaxis"/>
</dbReference>
<name>N2A7Q1_9FIRM</name>
<feature type="transmembrane region" description="Helical" evidence="4">
    <location>
        <begin position="237"/>
        <end position="258"/>
    </location>
</feature>
<dbReference type="PANTHER" id="PTHR43531:SF11">
    <property type="entry name" value="METHYL-ACCEPTING CHEMOTAXIS PROTEIN 3"/>
    <property type="match status" value="1"/>
</dbReference>
<evidence type="ECO:0000256" key="3">
    <source>
        <dbReference type="PROSITE-ProRule" id="PRU00284"/>
    </source>
</evidence>
<keyword evidence="4" id="KW-0812">Transmembrane</keyword>
<evidence type="ECO:0000313" key="7">
    <source>
        <dbReference type="Proteomes" id="UP000012589"/>
    </source>
</evidence>
<dbReference type="PROSITE" id="PS50111">
    <property type="entry name" value="CHEMOTAXIS_TRANSDUC_2"/>
    <property type="match status" value="1"/>
</dbReference>
<accession>N2A7Q1</accession>